<dbReference type="InterPro" id="IPR017871">
    <property type="entry name" value="ABC_transporter-like_CS"/>
</dbReference>
<keyword evidence="6 7" id="KW-0472">Membrane</keyword>
<evidence type="ECO:0000256" key="4">
    <source>
        <dbReference type="ARBA" id="ARBA00022840"/>
    </source>
</evidence>
<feature type="transmembrane region" description="Helical" evidence="7">
    <location>
        <begin position="53"/>
        <end position="75"/>
    </location>
</feature>
<feature type="domain" description="ABC transmembrane type-1" evidence="9">
    <location>
        <begin position="27"/>
        <end position="308"/>
    </location>
</feature>
<keyword evidence="5 7" id="KW-1133">Transmembrane helix</keyword>
<dbReference type="GO" id="GO:0005524">
    <property type="term" value="F:ATP binding"/>
    <property type="evidence" value="ECO:0007669"/>
    <property type="project" value="UniProtKB-KW"/>
</dbReference>
<evidence type="ECO:0000256" key="3">
    <source>
        <dbReference type="ARBA" id="ARBA00022741"/>
    </source>
</evidence>
<evidence type="ECO:0000313" key="10">
    <source>
        <dbReference type="EMBL" id="SEA10269.1"/>
    </source>
</evidence>
<keyword evidence="4 10" id="KW-0067">ATP-binding</keyword>
<keyword evidence="11" id="KW-1185">Reference proteome</keyword>
<dbReference type="Gene3D" id="1.20.1560.10">
    <property type="entry name" value="ABC transporter type 1, transmembrane domain"/>
    <property type="match status" value="1"/>
</dbReference>
<keyword evidence="2 7" id="KW-0812">Transmembrane</keyword>
<evidence type="ECO:0000256" key="1">
    <source>
        <dbReference type="ARBA" id="ARBA00004651"/>
    </source>
</evidence>
<dbReference type="Proteomes" id="UP000199409">
    <property type="component" value="Unassembled WGS sequence"/>
</dbReference>
<accession>A0A1H3YF97</accession>
<evidence type="ECO:0000256" key="6">
    <source>
        <dbReference type="ARBA" id="ARBA00023136"/>
    </source>
</evidence>
<evidence type="ECO:0000259" key="9">
    <source>
        <dbReference type="PROSITE" id="PS50929"/>
    </source>
</evidence>
<dbReference type="InterPro" id="IPR003439">
    <property type="entry name" value="ABC_transporter-like_ATP-bd"/>
</dbReference>
<dbReference type="Pfam" id="PF00664">
    <property type="entry name" value="ABC_membrane"/>
    <property type="match status" value="1"/>
</dbReference>
<name>A0A1H3YF97_9BACT</name>
<dbReference type="GO" id="GO:0015421">
    <property type="term" value="F:ABC-type oligopeptide transporter activity"/>
    <property type="evidence" value="ECO:0007669"/>
    <property type="project" value="TreeGrafter"/>
</dbReference>
<dbReference type="GO" id="GO:0016887">
    <property type="term" value="F:ATP hydrolysis activity"/>
    <property type="evidence" value="ECO:0007669"/>
    <property type="project" value="InterPro"/>
</dbReference>
<dbReference type="InterPro" id="IPR027417">
    <property type="entry name" value="P-loop_NTPase"/>
</dbReference>
<dbReference type="PROSITE" id="PS50929">
    <property type="entry name" value="ABC_TM1F"/>
    <property type="match status" value="1"/>
</dbReference>
<comment type="subcellular location">
    <subcellularLocation>
        <location evidence="1">Cell membrane</location>
        <topology evidence="1">Multi-pass membrane protein</topology>
    </subcellularLocation>
</comment>
<feature type="transmembrane region" description="Helical" evidence="7">
    <location>
        <begin position="245"/>
        <end position="268"/>
    </location>
</feature>
<keyword evidence="3" id="KW-0547">Nucleotide-binding</keyword>
<protein>
    <submittedName>
        <fullName evidence="10">ATP-binding cassette, subfamily B, MsbA</fullName>
    </submittedName>
</protein>
<dbReference type="PROSITE" id="PS50893">
    <property type="entry name" value="ABC_TRANSPORTER_2"/>
    <property type="match status" value="1"/>
</dbReference>
<dbReference type="SUPFAM" id="SSF90123">
    <property type="entry name" value="ABC transporter transmembrane region"/>
    <property type="match status" value="1"/>
</dbReference>
<dbReference type="SMART" id="SM00382">
    <property type="entry name" value="AAA"/>
    <property type="match status" value="1"/>
</dbReference>
<dbReference type="PROSITE" id="PS00211">
    <property type="entry name" value="ABC_TRANSPORTER_1"/>
    <property type="match status" value="1"/>
</dbReference>
<feature type="transmembrane region" description="Helical" evidence="7">
    <location>
        <begin position="165"/>
        <end position="183"/>
    </location>
</feature>
<sequence>MILADQEKNVYLRLIKYAAPYKWIIGLSMVASLGVSGCDAVIAYLVKPFVDELIVAGNLGMAKLIPFLVIALASIKGFSRYVQAYNIRTAGQLAIQDIRNEVFGHSINLSMRFFSKNSSASLMSKILNDVNVMQAALADVLVTLLRESVTMLALTGYAFYADWKMALMAFIAVPAAVLPAAAVGKKIKIFSRRGQAAMGDVTGVLEQSFSGIKVIKAFATEPQEEQKFIRSNANFFTLIRKTFRYSAATAPIMEIMTSFGVALVLWYGLGRVAAEEITKGELFSILAAILLMYSPLKRLTKVNNTIQKAIGAAERVFQVLDTQADIVDAPNAIALPRSQGYVSFENVGFAYDDDLVLRDFSVTAKPGEVVALVGPSGAGKSTFIGLLNRFYDPQHGQILIDGYDIRTLTQKSLHANLALVDQETFLFNDSLMNNIRYGQLDADFSAVEAAARQAYADEFISQLPDGYETMVGDRGVRLSGGQRQRICIARAILRDAPILLLDEATSALDTESEAMVQQALGNLMTNRTTFVIAHRLSTIMYADRILVLDEGAVVESGSHNELLQQGGLYKRLYDTQFEDHSL</sequence>
<dbReference type="STRING" id="37625.SAMN05660420_01217"/>
<feature type="transmembrane region" description="Helical" evidence="7">
    <location>
        <begin position="21"/>
        <end position="47"/>
    </location>
</feature>
<dbReference type="InterPro" id="IPR003593">
    <property type="entry name" value="AAA+_ATPase"/>
</dbReference>
<feature type="domain" description="ABC transporter" evidence="8">
    <location>
        <begin position="342"/>
        <end position="575"/>
    </location>
</feature>
<dbReference type="InterPro" id="IPR011527">
    <property type="entry name" value="ABC1_TM_dom"/>
</dbReference>
<evidence type="ECO:0000313" key="11">
    <source>
        <dbReference type="Proteomes" id="UP000199409"/>
    </source>
</evidence>
<dbReference type="EMBL" id="FNQN01000003">
    <property type="protein sequence ID" value="SEA10269.1"/>
    <property type="molecule type" value="Genomic_DNA"/>
</dbReference>
<organism evidence="10 11">
    <name type="scientific">Desulfuromusa kysingii</name>
    <dbReference type="NCBI Taxonomy" id="37625"/>
    <lineage>
        <taxon>Bacteria</taxon>
        <taxon>Pseudomonadati</taxon>
        <taxon>Thermodesulfobacteriota</taxon>
        <taxon>Desulfuromonadia</taxon>
        <taxon>Desulfuromonadales</taxon>
        <taxon>Geopsychrobacteraceae</taxon>
        <taxon>Desulfuromusa</taxon>
    </lineage>
</organism>
<proteinExistence type="predicted"/>
<evidence type="ECO:0000256" key="2">
    <source>
        <dbReference type="ARBA" id="ARBA00022692"/>
    </source>
</evidence>
<dbReference type="SUPFAM" id="SSF52540">
    <property type="entry name" value="P-loop containing nucleoside triphosphate hydrolases"/>
    <property type="match status" value="1"/>
</dbReference>
<reference evidence="10 11" key="1">
    <citation type="submission" date="2016-10" db="EMBL/GenBank/DDBJ databases">
        <authorList>
            <person name="de Groot N.N."/>
        </authorList>
    </citation>
    <scope>NUCLEOTIDE SEQUENCE [LARGE SCALE GENOMIC DNA]</scope>
    <source>
        <strain evidence="10 11">DSM 7343</strain>
    </source>
</reference>
<dbReference type="GO" id="GO:0005886">
    <property type="term" value="C:plasma membrane"/>
    <property type="evidence" value="ECO:0007669"/>
    <property type="project" value="UniProtKB-SubCell"/>
</dbReference>
<dbReference type="Gene3D" id="3.40.50.300">
    <property type="entry name" value="P-loop containing nucleotide triphosphate hydrolases"/>
    <property type="match status" value="1"/>
</dbReference>
<dbReference type="InterPro" id="IPR036640">
    <property type="entry name" value="ABC1_TM_sf"/>
</dbReference>
<dbReference type="PANTHER" id="PTHR43394">
    <property type="entry name" value="ATP-DEPENDENT PERMEASE MDL1, MITOCHONDRIAL"/>
    <property type="match status" value="1"/>
</dbReference>
<evidence type="ECO:0000256" key="7">
    <source>
        <dbReference type="SAM" id="Phobius"/>
    </source>
</evidence>
<gene>
    <name evidence="10" type="ORF">SAMN05660420_01217</name>
</gene>
<dbReference type="CDD" id="cd18552">
    <property type="entry name" value="ABC_6TM_MsbA_like"/>
    <property type="match status" value="1"/>
</dbReference>
<dbReference type="InterPro" id="IPR039421">
    <property type="entry name" value="Type_1_exporter"/>
</dbReference>
<dbReference type="FunFam" id="3.40.50.300:FF:000218">
    <property type="entry name" value="Multidrug ABC transporter ATP-binding protein"/>
    <property type="match status" value="1"/>
</dbReference>
<evidence type="ECO:0000259" key="8">
    <source>
        <dbReference type="PROSITE" id="PS50893"/>
    </source>
</evidence>
<dbReference type="Pfam" id="PF00005">
    <property type="entry name" value="ABC_tran"/>
    <property type="match status" value="1"/>
</dbReference>
<dbReference type="AlphaFoldDB" id="A0A1H3YF97"/>
<dbReference type="PANTHER" id="PTHR43394:SF1">
    <property type="entry name" value="ATP-BINDING CASSETTE SUB-FAMILY B MEMBER 10, MITOCHONDRIAL"/>
    <property type="match status" value="1"/>
</dbReference>
<evidence type="ECO:0000256" key="5">
    <source>
        <dbReference type="ARBA" id="ARBA00022989"/>
    </source>
</evidence>